<sequence>MDAARVVGLRQGLALLPMSAALSDAVTDAAQARRADFWNLPAGFDRVLAEWSEDGPVAYVESEYFGGSGEENVAVWRDAHLTLGPLHLLEGELMPPEGTPVCRALRALGAVAGARRDEFTSVGLGEHRWTEKWLT</sequence>
<keyword evidence="2" id="KW-1185">Reference proteome</keyword>
<evidence type="ECO:0000313" key="2">
    <source>
        <dbReference type="Proteomes" id="UP001553843"/>
    </source>
</evidence>
<organism evidence="1 2">
    <name type="scientific">Streptomyces huasconensis</name>
    <dbReference type="NCBI Taxonomy" id="1854574"/>
    <lineage>
        <taxon>Bacteria</taxon>
        <taxon>Bacillati</taxon>
        <taxon>Actinomycetota</taxon>
        <taxon>Actinomycetes</taxon>
        <taxon>Kitasatosporales</taxon>
        <taxon>Streptomycetaceae</taxon>
        <taxon>Streptomyces</taxon>
    </lineage>
</organism>
<proteinExistence type="predicted"/>
<dbReference type="Proteomes" id="UP001553843">
    <property type="component" value="Unassembled WGS sequence"/>
</dbReference>
<protein>
    <submittedName>
        <fullName evidence="1">Uncharacterized protein</fullName>
    </submittedName>
</protein>
<accession>A0ABV3LXL8</accession>
<comment type="caution">
    <text evidence="1">The sequence shown here is derived from an EMBL/GenBank/DDBJ whole genome shotgun (WGS) entry which is preliminary data.</text>
</comment>
<dbReference type="RefSeq" id="WP_359780046.1">
    <property type="nucleotide sequence ID" value="NZ_JBEYRR010000007.1"/>
</dbReference>
<reference evidence="1 2" key="1">
    <citation type="submission" date="2024-06" db="EMBL/GenBank/DDBJ databases">
        <title>The Natural Products Discovery Center: Release of the First 8490 Sequenced Strains for Exploring Actinobacteria Biosynthetic Diversity.</title>
        <authorList>
            <person name="Kalkreuter E."/>
            <person name="Kautsar S.A."/>
            <person name="Yang D."/>
            <person name="Bader C.D."/>
            <person name="Teijaro C.N."/>
            <person name="Fluegel L."/>
            <person name="Davis C.M."/>
            <person name="Simpson J.R."/>
            <person name="Lauterbach L."/>
            <person name="Steele A.D."/>
            <person name="Gui C."/>
            <person name="Meng S."/>
            <person name="Li G."/>
            <person name="Viehrig K."/>
            <person name="Ye F."/>
            <person name="Su P."/>
            <person name="Kiefer A.F."/>
            <person name="Nichols A."/>
            <person name="Cepeda A.J."/>
            <person name="Yan W."/>
            <person name="Fan B."/>
            <person name="Jiang Y."/>
            <person name="Adhikari A."/>
            <person name="Zheng C.-J."/>
            <person name="Schuster L."/>
            <person name="Cowan T.M."/>
            <person name="Smanski M.J."/>
            <person name="Chevrette M.G."/>
            <person name="De Carvalho L.P.S."/>
            <person name="Shen B."/>
        </authorList>
    </citation>
    <scope>NUCLEOTIDE SEQUENCE [LARGE SCALE GENOMIC DNA]</scope>
    <source>
        <strain evidence="1 2">NPDC047833</strain>
    </source>
</reference>
<name>A0ABV3LXL8_9ACTN</name>
<gene>
    <name evidence="1" type="ORF">AB0887_19315</name>
</gene>
<dbReference type="EMBL" id="JBEYRS010000007">
    <property type="protein sequence ID" value="MEW2364075.1"/>
    <property type="molecule type" value="Genomic_DNA"/>
</dbReference>
<evidence type="ECO:0000313" key="1">
    <source>
        <dbReference type="EMBL" id="MEW2364075.1"/>
    </source>
</evidence>